<comment type="caution">
    <text evidence="5">The sequence shown here is derived from an EMBL/GenBank/DDBJ whole genome shotgun (WGS) entry which is preliminary data.</text>
</comment>
<dbReference type="SUPFAM" id="SSF51735">
    <property type="entry name" value="NAD(P)-binding Rossmann-fold domains"/>
    <property type="match status" value="1"/>
</dbReference>
<accession>A0A939BZF9</accession>
<evidence type="ECO:0000313" key="5">
    <source>
        <dbReference type="EMBL" id="MBM9461005.1"/>
    </source>
</evidence>
<feature type="domain" description="Ketoreductase" evidence="4">
    <location>
        <begin position="17"/>
        <end position="203"/>
    </location>
</feature>
<dbReference type="SMART" id="SM00822">
    <property type="entry name" value="PKS_KR"/>
    <property type="match status" value="1"/>
</dbReference>
<dbReference type="PANTHER" id="PTHR44196">
    <property type="entry name" value="DEHYDROGENASE/REDUCTASE SDR FAMILY MEMBER 7B"/>
    <property type="match status" value="1"/>
</dbReference>
<keyword evidence="6" id="KW-1185">Reference proteome</keyword>
<dbReference type="EMBL" id="JAERTX010000013">
    <property type="protein sequence ID" value="MBM9461005.1"/>
    <property type="molecule type" value="Genomic_DNA"/>
</dbReference>
<dbReference type="RefSeq" id="WP_205292321.1">
    <property type="nucleotide sequence ID" value="NZ_CP074406.1"/>
</dbReference>
<evidence type="ECO:0000313" key="6">
    <source>
        <dbReference type="Proteomes" id="UP000663791"/>
    </source>
</evidence>
<dbReference type="PRINTS" id="PR00080">
    <property type="entry name" value="SDRFAMILY"/>
</dbReference>
<dbReference type="Gene3D" id="3.40.50.720">
    <property type="entry name" value="NAD(P)-binding Rossmann-like Domain"/>
    <property type="match status" value="1"/>
</dbReference>
<reference evidence="5" key="1">
    <citation type="submission" date="2021-01" db="EMBL/GenBank/DDBJ databases">
        <title>Novel species in genus Nocardioides.</title>
        <authorList>
            <person name="Zhang G."/>
        </authorList>
    </citation>
    <scope>NUCLEOTIDE SEQUENCE</scope>
    <source>
        <strain evidence="5">Zg-536</strain>
    </source>
</reference>
<name>A0A939BZF9_9ACTN</name>
<dbReference type="GO" id="GO:0016491">
    <property type="term" value="F:oxidoreductase activity"/>
    <property type="evidence" value="ECO:0007669"/>
    <property type="project" value="UniProtKB-KW"/>
</dbReference>
<gene>
    <name evidence="5" type="ORF">JK386_13980</name>
</gene>
<dbReference type="InterPro" id="IPR057326">
    <property type="entry name" value="KR_dom"/>
</dbReference>
<sequence length="342" mass="36271">MSAEEIVAEPSAADGPGTVVITGGTSGVGRATARAFAEAGHPVVVLARGQDALDATEAELRERHPACRAMSLDVTDRDALDRAADVIEAEIGPIEVWVNSAMVTVLGEFEKVSPEDFDRVMDVVFTGTVNGTRTALRVMRPRGTGRIVQVGSALAYRGIPLQAAYCAAKHAVQGFSDSLRSELLHQDSKITVSEVNLPAVNTPQFDMCRNLVGEAPQPVPPIFQPEVPARAVLHAARTGDRSLLVTSTTTRTVLGDRLVPGALDHLLASTGYDGQVSDRPAPKGDNLWKPLPGDHGCHGSFDDRARTSSLQETLRATPLDTVVRTVAGLGRRVGGQVLRLVV</sequence>
<dbReference type="NCBIfam" id="NF005495">
    <property type="entry name" value="PRK07109.1"/>
    <property type="match status" value="1"/>
</dbReference>
<dbReference type="InterPro" id="IPR036291">
    <property type="entry name" value="NAD(P)-bd_dom_sf"/>
</dbReference>
<protein>
    <submittedName>
        <fullName evidence="5">SDR family oxidoreductase</fullName>
    </submittedName>
</protein>
<dbReference type="GO" id="GO:0016020">
    <property type="term" value="C:membrane"/>
    <property type="evidence" value="ECO:0007669"/>
    <property type="project" value="TreeGrafter"/>
</dbReference>
<proteinExistence type="inferred from homology"/>
<dbReference type="InterPro" id="IPR002347">
    <property type="entry name" value="SDR_fam"/>
</dbReference>
<comment type="similarity">
    <text evidence="1 3">Belongs to the short-chain dehydrogenases/reductases (SDR) family.</text>
</comment>
<organism evidence="5 6">
    <name type="scientific">Nocardioides faecalis</name>
    <dbReference type="NCBI Taxonomy" id="2803858"/>
    <lineage>
        <taxon>Bacteria</taxon>
        <taxon>Bacillati</taxon>
        <taxon>Actinomycetota</taxon>
        <taxon>Actinomycetes</taxon>
        <taxon>Propionibacteriales</taxon>
        <taxon>Nocardioidaceae</taxon>
        <taxon>Nocardioides</taxon>
    </lineage>
</organism>
<dbReference type="PRINTS" id="PR00081">
    <property type="entry name" value="GDHRDH"/>
</dbReference>
<evidence type="ECO:0000259" key="4">
    <source>
        <dbReference type="SMART" id="SM00822"/>
    </source>
</evidence>
<keyword evidence="2" id="KW-0560">Oxidoreductase</keyword>
<evidence type="ECO:0000256" key="3">
    <source>
        <dbReference type="RuleBase" id="RU000363"/>
    </source>
</evidence>
<dbReference type="InterPro" id="IPR020904">
    <property type="entry name" value="Sc_DH/Rdtase_CS"/>
</dbReference>
<dbReference type="Proteomes" id="UP000663791">
    <property type="component" value="Unassembled WGS sequence"/>
</dbReference>
<dbReference type="Pfam" id="PF00106">
    <property type="entry name" value="adh_short"/>
    <property type="match status" value="1"/>
</dbReference>
<dbReference type="PROSITE" id="PS00061">
    <property type="entry name" value="ADH_SHORT"/>
    <property type="match status" value="1"/>
</dbReference>
<dbReference type="AlphaFoldDB" id="A0A939BZF9"/>
<evidence type="ECO:0000256" key="1">
    <source>
        <dbReference type="ARBA" id="ARBA00006484"/>
    </source>
</evidence>
<dbReference type="PANTHER" id="PTHR44196:SF1">
    <property type="entry name" value="DEHYDROGENASE_REDUCTASE SDR FAMILY MEMBER 7B"/>
    <property type="match status" value="1"/>
</dbReference>
<evidence type="ECO:0000256" key="2">
    <source>
        <dbReference type="ARBA" id="ARBA00023002"/>
    </source>
</evidence>